<evidence type="ECO:0000313" key="8">
    <source>
        <dbReference type="Proteomes" id="UP000478837"/>
    </source>
</evidence>
<dbReference type="SUPFAM" id="SSF46785">
    <property type="entry name" value="Winged helix' DNA-binding domain"/>
    <property type="match status" value="1"/>
</dbReference>
<keyword evidence="1" id="KW-0805">Transcription regulation</keyword>
<dbReference type="Gene3D" id="3.30.70.920">
    <property type="match status" value="1"/>
</dbReference>
<dbReference type="GO" id="GO:0006355">
    <property type="term" value="P:regulation of DNA-templated transcription"/>
    <property type="evidence" value="ECO:0007669"/>
    <property type="project" value="UniProtKB-ARBA"/>
</dbReference>
<feature type="domain" description="HTH asnC-type" evidence="6">
    <location>
        <begin position="1"/>
        <end position="67"/>
    </location>
</feature>
<evidence type="ECO:0000256" key="5">
    <source>
        <dbReference type="ARBA" id="ARBA00039227"/>
    </source>
</evidence>
<protein>
    <recommendedName>
        <fullName evidence="5">Leucine-responsive regulatory protein</fullName>
    </recommendedName>
</protein>
<evidence type="ECO:0000313" key="7">
    <source>
        <dbReference type="EMBL" id="NDW21555.1"/>
    </source>
</evidence>
<dbReference type="PROSITE" id="PS50956">
    <property type="entry name" value="HTH_ASNC_2"/>
    <property type="match status" value="1"/>
</dbReference>
<dbReference type="EMBL" id="JAAAWP010000004">
    <property type="protein sequence ID" value="NDW21555.1"/>
    <property type="molecule type" value="Genomic_DNA"/>
</dbReference>
<dbReference type="PRINTS" id="PR00033">
    <property type="entry name" value="HTHASNC"/>
</dbReference>
<name>A0A6L9MUF7_9ALTE</name>
<dbReference type="SUPFAM" id="SSF54909">
    <property type="entry name" value="Dimeric alpha+beta barrel"/>
    <property type="match status" value="1"/>
</dbReference>
<dbReference type="GO" id="GO:0006524">
    <property type="term" value="P:alanine catabolic process"/>
    <property type="evidence" value="ECO:0007669"/>
    <property type="project" value="TreeGrafter"/>
</dbReference>
<organism evidence="7 8">
    <name type="scientific">Alteromonas hispanica</name>
    <dbReference type="NCBI Taxonomy" id="315421"/>
    <lineage>
        <taxon>Bacteria</taxon>
        <taxon>Pseudomonadati</taxon>
        <taxon>Pseudomonadota</taxon>
        <taxon>Gammaproteobacteria</taxon>
        <taxon>Alteromonadales</taxon>
        <taxon>Alteromonadaceae</taxon>
        <taxon>Alteromonas/Salinimonas group</taxon>
        <taxon>Alteromonas</taxon>
    </lineage>
</organism>
<dbReference type="InterPro" id="IPR011991">
    <property type="entry name" value="ArsR-like_HTH"/>
</dbReference>
<dbReference type="Pfam" id="PF13412">
    <property type="entry name" value="HTH_24"/>
    <property type="match status" value="1"/>
</dbReference>
<comment type="caution">
    <text evidence="7">The sequence shown here is derived from an EMBL/GenBank/DDBJ whole genome shotgun (WGS) entry which is preliminary data.</text>
</comment>
<dbReference type="Pfam" id="PF01037">
    <property type="entry name" value="AsnC_trans_reg"/>
    <property type="match status" value="1"/>
</dbReference>
<evidence type="ECO:0000259" key="6">
    <source>
        <dbReference type="PROSITE" id="PS50956"/>
    </source>
</evidence>
<evidence type="ECO:0000256" key="1">
    <source>
        <dbReference type="ARBA" id="ARBA00023015"/>
    </source>
</evidence>
<dbReference type="GO" id="GO:0005829">
    <property type="term" value="C:cytosol"/>
    <property type="evidence" value="ECO:0007669"/>
    <property type="project" value="TreeGrafter"/>
</dbReference>
<dbReference type="InterPro" id="IPR036388">
    <property type="entry name" value="WH-like_DNA-bd_sf"/>
</dbReference>
<dbReference type="GO" id="GO:0043565">
    <property type="term" value="F:sequence-specific DNA binding"/>
    <property type="evidence" value="ECO:0007669"/>
    <property type="project" value="InterPro"/>
</dbReference>
<evidence type="ECO:0000256" key="4">
    <source>
        <dbReference type="ARBA" id="ARBA00023163"/>
    </source>
</evidence>
<dbReference type="InterPro" id="IPR036390">
    <property type="entry name" value="WH_DNA-bd_sf"/>
</dbReference>
<evidence type="ECO:0000256" key="3">
    <source>
        <dbReference type="ARBA" id="ARBA00023159"/>
    </source>
</evidence>
<dbReference type="InterPro" id="IPR019885">
    <property type="entry name" value="Tscrpt_reg_HTH_AsnC-type_CS"/>
</dbReference>
<gene>
    <name evidence="7" type="ORF">GTW09_08510</name>
</gene>
<keyword evidence="4" id="KW-0804">Transcription</keyword>
<evidence type="ECO:0000256" key="2">
    <source>
        <dbReference type="ARBA" id="ARBA00023125"/>
    </source>
</evidence>
<keyword evidence="3" id="KW-0010">Activator</keyword>
<dbReference type="InterPro" id="IPR011008">
    <property type="entry name" value="Dimeric_a/b-barrel"/>
</dbReference>
<dbReference type="InterPro" id="IPR019888">
    <property type="entry name" value="Tscrpt_reg_AsnC-like"/>
</dbReference>
<proteinExistence type="predicted"/>
<dbReference type="Gene3D" id="1.10.10.10">
    <property type="entry name" value="Winged helix-like DNA-binding domain superfamily/Winged helix DNA-binding domain"/>
    <property type="match status" value="1"/>
</dbReference>
<dbReference type="CDD" id="cd00090">
    <property type="entry name" value="HTH_ARSR"/>
    <property type="match status" value="1"/>
</dbReference>
<dbReference type="Proteomes" id="UP000478837">
    <property type="component" value="Unassembled WGS sequence"/>
</dbReference>
<dbReference type="AlphaFoldDB" id="A0A6L9MUF7"/>
<dbReference type="SMART" id="SM00344">
    <property type="entry name" value="HTH_ASNC"/>
    <property type="match status" value="1"/>
</dbReference>
<keyword evidence="8" id="KW-1185">Reference proteome</keyword>
<dbReference type="InterPro" id="IPR019887">
    <property type="entry name" value="Tscrpt_reg_AsnC/Lrp_C"/>
</dbReference>
<dbReference type="RefSeq" id="WP_163111533.1">
    <property type="nucleotide sequence ID" value="NZ_JAAAWP010000004.1"/>
</dbReference>
<sequence>MDNFDKKIIAELMLDGRLSISELANRIGLSKTPCQNRLKRLIDGGFILGFRAIVDHAKLEREMVAFTEVKMSDTRESALADFNVAVSKIPEVEQCHLIAGTFDYLLKIRTSDINQYRKVIAESISQLPHLASTSTYVSMQSIKDNG</sequence>
<reference evidence="7 8" key="1">
    <citation type="submission" date="2020-01" db="EMBL/GenBank/DDBJ databases">
        <title>Genomes of bacteria type strains.</title>
        <authorList>
            <person name="Chen J."/>
            <person name="Zhu S."/>
            <person name="Yang J."/>
        </authorList>
    </citation>
    <scope>NUCLEOTIDE SEQUENCE [LARGE SCALE GENOMIC DNA]</scope>
    <source>
        <strain evidence="7 8">LMG 22958</strain>
    </source>
</reference>
<dbReference type="InterPro" id="IPR000485">
    <property type="entry name" value="AsnC-type_HTH_dom"/>
</dbReference>
<dbReference type="GO" id="GO:0043201">
    <property type="term" value="P:response to L-leucine"/>
    <property type="evidence" value="ECO:0007669"/>
    <property type="project" value="TreeGrafter"/>
</dbReference>
<dbReference type="PANTHER" id="PTHR30154:SF0">
    <property type="entry name" value="LEUCINE-RESPONSIVE REGULATORY PROTEIN"/>
    <property type="match status" value="1"/>
</dbReference>
<dbReference type="PROSITE" id="PS00519">
    <property type="entry name" value="HTH_ASNC_1"/>
    <property type="match status" value="1"/>
</dbReference>
<keyword evidence="2" id="KW-0238">DNA-binding</keyword>
<accession>A0A6L9MUF7</accession>
<dbReference type="PANTHER" id="PTHR30154">
    <property type="entry name" value="LEUCINE-RESPONSIVE REGULATORY PROTEIN"/>
    <property type="match status" value="1"/>
</dbReference>